<name>A0A8I3WEY4_CALJA</name>
<dbReference type="GeneTree" id="ENSGT01120000271815"/>
<dbReference type="Proteomes" id="UP000008225">
    <property type="component" value="Chromosome 16"/>
</dbReference>
<keyword evidence="2" id="KW-1185">Reference proteome</keyword>
<accession>A0A8I3WEY4</accession>
<protein>
    <submittedName>
        <fullName evidence="1">Uncharacterized protein</fullName>
    </submittedName>
</protein>
<dbReference type="PRINTS" id="PR02045">
    <property type="entry name" value="F138DOMAIN"/>
</dbReference>
<reference evidence="1" key="2">
    <citation type="submission" date="2025-08" db="UniProtKB">
        <authorList>
            <consortium name="Ensembl"/>
        </authorList>
    </citation>
    <scope>IDENTIFICATION</scope>
</reference>
<dbReference type="AlphaFoldDB" id="A0A8I3WEY4"/>
<dbReference type="PANTHER" id="PTHR12138:SF162">
    <property type="entry name" value="CHROMOSOME UNDETERMINED SCAFFOLD_275, WHOLE GENOME SHOTGUN SEQUENCE"/>
    <property type="match status" value="1"/>
</dbReference>
<reference evidence="1 2" key="1">
    <citation type="submission" date="2009-03" db="EMBL/GenBank/DDBJ databases">
        <authorList>
            <person name="Warren W."/>
            <person name="Ye L."/>
            <person name="Minx P."/>
            <person name="Worley K."/>
            <person name="Gibbs R."/>
            <person name="Wilson R.K."/>
        </authorList>
    </citation>
    <scope>NUCLEOTIDE SEQUENCE [LARGE SCALE GENOMIC DNA]</scope>
</reference>
<reference evidence="1" key="3">
    <citation type="submission" date="2025-09" db="UniProtKB">
        <authorList>
            <consortium name="Ensembl"/>
        </authorList>
    </citation>
    <scope>IDENTIFICATION</scope>
</reference>
<dbReference type="PANTHER" id="PTHR12138">
    <property type="entry name" value="PRIMATE-EXPANDED PROTEIN FAMILY"/>
    <property type="match status" value="1"/>
</dbReference>
<proteinExistence type="predicted"/>
<evidence type="ECO:0000313" key="2">
    <source>
        <dbReference type="Proteomes" id="UP000008225"/>
    </source>
</evidence>
<dbReference type="Ensembl" id="ENSCJAT00000137760.1">
    <property type="protein sequence ID" value="ENSCJAP00000092299.1"/>
    <property type="gene ID" value="ENSCJAG00000080210.1"/>
</dbReference>
<sequence length="93" mass="9839">MISADCNLRLPDSNHPPASAFLVAWTTGMCHHPQLIFVFLVEIGFYHIGQAGLKLLTSDDPPASVSQSAGITGVSNCAWPKNVLNHLGSLAGL</sequence>
<evidence type="ECO:0000313" key="1">
    <source>
        <dbReference type="Ensembl" id="ENSCJAP00000092299.1"/>
    </source>
</evidence>
<organism evidence="1 2">
    <name type="scientific">Callithrix jacchus</name>
    <name type="common">White-tufted-ear marmoset</name>
    <name type="synonym">Simia Jacchus</name>
    <dbReference type="NCBI Taxonomy" id="9483"/>
    <lineage>
        <taxon>Eukaryota</taxon>
        <taxon>Metazoa</taxon>
        <taxon>Chordata</taxon>
        <taxon>Craniata</taxon>
        <taxon>Vertebrata</taxon>
        <taxon>Euteleostomi</taxon>
        <taxon>Mammalia</taxon>
        <taxon>Eutheria</taxon>
        <taxon>Euarchontoglires</taxon>
        <taxon>Primates</taxon>
        <taxon>Haplorrhini</taxon>
        <taxon>Platyrrhini</taxon>
        <taxon>Cebidae</taxon>
        <taxon>Callitrichinae</taxon>
        <taxon>Callithrix</taxon>
        <taxon>Callithrix</taxon>
    </lineage>
</organism>